<accession>A0ABV7F774</accession>
<dbReference type="SUPFAM" id="SSF101082">
    <property type="entry name" value="Typo IV secretion system protein TraC"/>
    <property type="match status" value="1"/>
</dbReference>
<evidence type="ECO:0000256" key="1">
    <source>
        <dbReference type="SAM" id="SignalP"/>
    </source>
</evidence>
<feature type="chain" id="PRO_5046594835" evidence="1">
    <location>
        <begin position="20"/>
        <end position="239"/>
    </location>
</feature>
<dbReference type="EMBL" id="JBHRTP010000091">
    <property type="protein sequence ID" value="MFC3110928.1"/>
    <property type="molecule type" value="Genomic_DNA"/>
</dbReference>
<keyword evidence="1" id="KW-0732">Signal</keyword>
<evidence type="ECO:0000313" key="3">
    <source>
        <dbReference type="Proteomes" id="UP001595530"/>
    </source>
</evidence>
<gene>
    <name evidence="2" type="primary">trbJ</name>
    <name evidence="2" type="ORF">ACFOFO_23735</name>
</gene>
<protein>
    <submittedName>
        <fullName evidence="2">P-type conjugative transfer protein TrbJ</fullName>
    </submittedName>
</protein>
<keyword evidence="3" id="KW-1185">Reference proteome</keyword>
<dbReference type="RefSeq" id="WP_390329695.1">
    <property type="nucleotide sequence ID" value="NZ_JBHRTP010000091.1"/>
</dbReference>
<dbReference type="NCBIfam" id="TIGR02780">
    <property type="entry name" value="TrbJ_Ti"/>
    <property type="match status" value="1"/>
</dbReference>
<feature type="signal peptide" evidence="1">
    <location>
        <begin position="1"/>
        <end position="19"/>
    </location>
</feature>
<evidence type="ECO:0000313" key="2">
    <source>
        <dbReference type="EMBL" id="MFC3110928.1"/>
    </source>
</evidence>
<proteinExistence type="predicted"/>
<dbReference type="Proteomes" id="UP001595530">
    <property type="component" value="Unassembled WGS sequence"/>
</dbReference>
<dbReference type="InterPro" id="IPR014147">
    <property type="entry name" value="T4SS_TrbJ"/>
</dbReference>
<comment type="caution">
    <text evidence="2">The sequence shown here is derived from an EMBL/GenBank/DDBJ whole genome shotgun (WGS) entry which is preliminary data.</text>
</comment>
<organism evidence="2 3">
    <name type="scientific">Undibacterium arcticum</name>
    <dbReference type="NCBI Taxonomy" id="1762892"/>
    <lineage>
        <taxon>Bacteria</taxon>
        <taxon>Pseudomonadati</taxon>
        <taxon>Pseudomonadota</taxon>
        <taxon>Betaproteobacteria</taxon>
        <taxon>Burkholderiales</taxon>
        <taxon>Oxalobacteraceae</taxon>
        <taxon>Undibacterium</taxon>
    </lineage>
</organism>
<reference evidence="3" key="1">
    <citation type="journal article" date="2019" name="Int. J. Syst. Evol. Microbiol.">
        <title>The Global Catalogue of Microorganisms (GCM) 10K type strain sequencing project: providing services to taxonomists for standard genome sequencing and annotation.</title>
        <authorList>
            <consortium name="The Broad Institute Genomics Platform"/>
            <consortium name="The Broad Institute Genome Sequencing Center for Infectious Disease"/>
            <person name="Wu L."/>
            <person name="Ma J."/>
        </authorList>
    </citation>
    <scope>NUCLEOTIDE SEQUENCE [LARGE SCALE GENOMIC DNA]</scope>
    <source>
        <strain evidence="3">KCTC 42986</strain>
    </source>
</reference>
<sequence>MKRLLVMVATAFCFSNAMAGAIIGATEITQILNNFQLAASYAEQAQQTATQIQQYQAMLQNLKQMTPSNLLDQSAQKLFTDQNMMQTFKNLQNVVIAGQQTSYSLANIDSRFKQAYPGYGGGADFSKSYKDWSGNTLGSVKNALSLITAHSENFSSEEGMVNELKNKSQTAQGQLEVTQAGNQVSLAMVGQMQQLRQLQMAQARVQADYVAGQQSKTDHQQEGYDKIFGGLTSTRLKSQ</sequence>
<name>A0ABV7F774_9BURK</name>